<comment type="caution">
    <text evidence="2">The sequence shown here is derived from an EMBL/GenBank/DDBJ whole genome shotgun (WGS) entry which is preliminary data.</text>
</comment>
<protein>
    <submittedName>
        <fullName evidence="2">N-acetyltransferase</fullName>
    </submittedName>
</protein>
<reference evidence="2 3" key="1">
    <citation type="submission" date="2018-08" db="EMBL/GenBank/DDBJ databases">
        <title>Thalassotalea euphylliae genome.</title>
        <authorList>
            <person name="Summers S."/>
            <person name="Rice S.A."/>
            <person name="Freckelton M.L."/>
            <person name="Nedved B.T."/>
            <person name="Hadfield M.G."/>
        </authorList>
    </citation>
    <scope>NUCLEOTIDE SEQUENCE [LARGE SCALE GENOMIC DNA]</scope>
    <source>
        <strain evidence="2 3">H2</strain>
    </source>
</reference>
<dbReference type="EMBL" id="QUOV01000001">
    <property type="protein sequence ID" value="REL36145.1"/>
    <property type="molecule type" value="Genomic_DNA"/>
</dbReference>
<dbReference type="AlphaFoldDB" id="A0A3E0UIV5"/>
<evidence type="ECO:0000313" key="3">
    <source>
        <dbReference type="Proteomes" id="UP000256999"/>
    </source>
</evidence>
<dbReference type="RefSeq" id="WP_116000813.1">
    <property type="nucleotide sequence ID" value="NZ_QUOV01000001.1"/>
</dbReference>
<dbReference type="GO" id="GO:0016747">
    <property type="term" value="F:acyltransferase activity, transferring groups other than amino-acyl groups"/>
    <property type="evidence" value="ECO:0007669"/>
    <property type="project" value="InterPro"/>
</dbReference>
<dbReference type="Pfam" id="PF13302">
    <property type="entry name" value="Acetyltransf_3"/>
    <property type="match status" value="1"/>
</dbReference>
<proteinExistence type="predicted"/>
<gene>
    <name evidence="2" type="ORF">DXX92_12885</name>
</gene>
<evidence type="ECO:0000259" key="1">
    <source>
        <dbReference type="Pfam" id="PF13302"/>
    </source>
</evidence>
<dbReference type="PANTHER" id="PTHR43792">
    <property type="entry name" value="GNAT FAMILY, PUTATIVE (AFU_ORTHOLOGUE AFUA_3G00765)-RELATED-RELATED"/>
    <property type="match status" value="1"/>
</dbReference>
<dbReference type="InterPro" id="IPR016181">
    <property type="entry name" value="Acyl_CoA_acyltransferase"/>
</dbReference>
<organism evidence="2 3">
    <name type="scientific">Thalassotalea euphylliae</name>
    <dbReference type="NCBI Taxonomy" id="1655234"/>
    <lineage>
        <taxon>Bacteria</taxon>
        <taxon>Pseudomonadati</taxon>
        <taxon>Pseudomonadota</taxon>
        <taxon>Gammaproteobacteria</taxon>
        <taxon>Alteromonadales</taxon>
        <taxon>Colwelliaceae</taxon>
        <taxon>Thalassotalea</taxon>
    </lineage>
</organism>
<name>A0A3E0UIV5_9GAMM</name>
<dbReference type="InterPro" id="IPR000182">
    <property type="entry name" value="GNAT_dom"/>
</dbReference>
<dbReference type="OrthoDB" id="9798081at2"/>
<evidence type="ECO:0000313" key="2">
    <source>
        <dbReference type="EMBL" id="REL36145.1"/>
    </source>
</evidence>
<dbReference type="PANTHER" id="PTHR43792:SF1">
    <property type="entry name" value="N-ACETYLTRANSFERASE DOMAIN-CONTAINING PROTEIN"/>
    <property type="match status" value="1"/>
</dbReference>
<keyword evidence="2" id="KW-0808">Transferase</keyword>
<dbReference type="Proteomes" id="UP000256999">
    <property type="component" value="Unassembled WGS sequence"/>
</dbReference>
<feature type="domain" description="N-acetyltransferase" evidence="1">
    <location>
        <begin position="6"/>
        <end position="153"/>
    </location>
</feature>
<sequence>MITTQRLTLRPLILDDWQFVIDIFSQPDFIRNVADKGIRTQADAIAYLEQGPMLCQETHGFSMLAMELSPDLNSLSQTDAQPKVIGLCGLLQRDNMPYPDIGYALLPQYYRKGYTFEAAEGVLAHFSDIRPVLAVTSVDNDASQQLLRKLGFNKADADLVADAFDEPVSVFQLG</sequence>
<dbReference type="InterPro" id="IPR051531">
    <property type="entry name" value="N-acetyltransferase"/>
</dbReference>
<dbReference type="SUPFAM" id="SSF55729">
    <property type="entry name" value="Acyl-CoA N-acyltransferases (Nat)"/>
    <property type="match status" value="1"/>
</dbReference>
<accession>A0A3E0UIV5</accession>
<dbReference type="Gene3D" id="3.40.630.30">
    <property type="match status" value="1"/>
</dbReference>